<dbReference type="EMBL" id="JABFDY010000004">
    <property type="protein sequence ID" value="KAF7707915.1"/>
    <property type="molecule type" value="Genomic_DNA"/>
</dbReference>
<dbReference type="GO" id="GO:0003743">
    <property type="term" value="F:translation initiation factor activity"/>
    <property type="evidence" value="ECO:0007669"/>
    <property type="project" value="TreeGrafter"/>
</dbReference>
<dbReference type="AlphaFoldDB" id="A0A8T0BLX0"/>
<organism evidence="2 3">
    <name type="scientific">Silurus meridionalis</name>
    <name type="common">Southern catfish</name>
    <name type="synonym">Silurus soldatovi meridionalis</name>
    <dbReference type="NCBI Taxonomy" id="175797"/>
    <lineage>
        <taxon>Eukaryota</taxon>
        <taxon>Metazoa</taxon>
        <taxon>Chordata</taxon>
        <taxon>Craniata</taxon>
        <taxon>Vertebrata</taxon>
        <taxon>Euteleostomi</taxon>
        <taxon>Actinopterygii</taxon>
        <taxon>Neopterygii</taxon>
        <taxon>Teleostei</taxon>
        <taxon>Ostariophysi</taxon>
        <taxon>Siluriformes</taxon>
        <taxon>Siluridae</taxon>
        <taxon>Silurus</taxon>
    </lineage>
</organism>
<feature type="region of interest" description="Disordered" evidence="1">
    <location>
        <begin position="369"/>
        <end position="401"/>
    </location>
</feature>
<dbReference type="Proteomes" id="UP000606274">
    <property type="component" value="Unassembled WGS sequence"/>
</dbReference>
<evidence type="ECO:0000313" key="3">
    <source>
        <dbReference type="Proteomes" id="UP000606274"/>
    </source>
</evidence>
<protein>
    <submittedName>
        <fullName evidence="2">Uncharacterized protein</fullName>
    </submittedName>
</protein>
<feature type="compositionally biased region" description="Basic and acidic residues" evidence="1">
    <location>
        <begin position="232"/>
        <end position="248"/>
    </location>
</feature>
<evidence type="ECO:0000256" key="1">
    <source>
        <dbReference type="SAM" id="MobiDB-lite"/>
    </source>
</evidence>
<evidence type="ECO:0000313" key="2">
    <source>
        <dbReference type="EMBL" id="KAF7707915.1"/>
    </source>
</evidence>
<comment type="caution">
    <text evidence="2">The sequence shown here is derived from an EMBL/GenBank/DDBJ whole genome shotgun (WGS) entry which is preliminary data.</text>
</comment>
<dbReference type="GO" id="GO:0016281">
    <property type="term" value="C:eukaryotic translation initiation factor 4F complex"/>
    <property type="evidence" value="ECO:0007669"/>
    <property type="project" value="TreeGrafter"/>
</dbReference>
<feature type="compositionally biased region" description="Polar residues" evidence="1">
    <location>
        <begin position="155"/>
        <end position="176"/>
    </location>
</feature>
<accession>A0A8T0BLX0</accession>
<feature type="region of interest" description="Disordered" evidence="1">
    <location>
        <begin position="144"/>
        <end position="332"/>
    </location>
</feature>
<dbReference type="PANTHER" id="PTHR23253">
    <property type="entry name" value="EUKARYOTIC TRANSLATION INITIATION FACTOR 4 GAMMA"/>
    <property type="match status" value="1"/>
</dbReference>
<sequence>MLFQSTVLGDLRSCGGEHDCEFSRRTNADEQLESYSVKSAALDDAEKSTSSAEPGPAQAVTPKPDKTEPVHVPQRFQLLLYSPSMSETDGSSSWRLPIAQREPEMENKRIQYSRDFLLSIQFMPDCMQKPEGLPSIPDVVLHKCNQNKLPPDPQGLSSRDSNISNIPAGTGSSCFSRVQPDSIPNGPSTAATSIYQEEEENDEQLESYSVKSAALDGAEKSTSSAEPAETDTAPRPDDSQSLREDKPELAFQQSDFDLEPVSTTVENSSVSPVIVEHLASAETPADEIEAQEAEPPKNEPEPGSEDESNDEVLSPVEEPNNTTMHKPEMENKRIQYSRDFLLSIQFMPDCMQKPEGLPSIPDVVLHKCNQNKLPPDPQGLSSRDSNISNIPAGTGSSCFNF</sequence>
<feature type="compositionally biased region" description="Polar residues" evidence="1">
    <location>
        <begin position="251"/>
        <end position="271"/>
    </location>
</feature>
<gene>
    <name evidence="2" type="ORF">HF521_016972</name>
</gene>
<dbReference type="PANTHER" id="PTHR23253:SF78">
    <property type="entry name" value="EUKARYOTIC TRANSLATION INITIATION FACTOR 4G1, ISOFORM B-RELATED"/>
    <property type="match status" value="1"/>
</dbReference>
<dbReference type="GO" id="GO:0003729">
    <property type="term" value="F:mRNA binding"/>
    <property type="evidence" value="ECO:0007669"/>
    <property type="project" value="TreeGrafter"/>
</dbReference>
<feature type="compositionally biased region" description="Polar residues" evidence="1">
    <location>
        <begin position="379"/>
        <end position="401"/>
    </location>
</feature>
<proteinExistence type="predicted"/>
<name>A0A8T0BLX0_SILME</name>
<reference evidence="2" key="1">
    <citation type="submission" date="2020-08" db="EMBL/GenBank/DDBJ databases">
        <title>Chromosome-level assembly of Southern catfish (Silurus meridionalis) provides insights into visual adaptation to the nocturnal and benthic lifestyles.</title>
        <authorList>
            <person name="Zhang Y."/>
            <person name="Wang D."/>
            <person name="Peng Z."/>
        </authorList>
    </citation>
    <scope>NUCLEOTIDE SEQUENCE</scope>
    <source>
        <strain evidence="2">SWU-2019-XX</strain>
        <tissue evidence="2">Muscle</tissue>
    </source>
</reference>
<keyword evidence="3" id="KW-1185">Reference proteome</keyword>
<feature type="region of interest" description="Disordered" evidence="1">
    <location>
        <begin position="33"/>
        <end position="69"/>
    </location>
</feature>
<feature type="compositionally biased region" description="Acidic residues" evidence="1">
    <location>
        <begin position="196"/>
        <end position="205"/>
    </location>
</feature>
<feature type="compositionally biased region" description="Polar residues" evidence="1">
    <location>
        <begin position="185"/>
        <end position="195"/>
    </location>
</feature>